<feature type="transmembrane region" description="Helical" evidence="1">
    <location>
        <begin position="52"/>
        <end position="73"/>
    </location>
</feature>
<name>A0ABS2UI83_9ACTN</name>
<evidence type="ECO:0000256" key="1">
    <source>
        <dbReference type="SAM" id="Phobius"/>
    </source>
</evidence>
<sequence length="75" mass="8557">MAYRYWCGECRHRTSWLRQSEAERKHLDHYVAEHPRIAPGGRIEIDEKDPEGGSGCLLVLVLLSLVLVLPAACQR</sequence>
<accession>A0ABS2UI83</accession>
<reference evidence="2 3" key="1">
    <citation type="journal article" date="2016" name="Arch. Microbiol.">
        <title>Streptomyces zhihengii sp. nov., isolated from rhizospheric soil of Psammosilene tunicoides.</title>
        <authorList>
            <person name="Huang M.J."/>
            <person name="Fei J.J."/>
            <person name="Salam N."/>
            <person name="Kim C.J."/>
            <person name="Hozzein W.N."/>
            <person name="Xiao M."/>
            <person name="Huang H.Q."/>
            <person name="Li W.J."/>
        </authorList>
    </citation>
    <scope>NUCLEOTIDE SEQUENCE [LARGE SCALE GENOMIC DNA]</scope>
    <source>
        <strain evidence="2 3">YIM T102</strain>
    </source>
</reference>
<comment type="caution">
    <text evidence="2">The sequence shown here is derived from an EMBL/GenBank/DDBJ whole genome shotgun (WGS) entry which is preliminary data.</text>
</comment>
<dbReference type="Proteomes" id="UP000664109">
    <property type="component" value="Unassembled WGS sequence"/>
</dbReference>
<evidence type="ECO:0000313" key="3">
    <source>
        <dbReference type="Proteomes" id="UP000664109"/>
    </source>
</evidence>
<evidence type="ECO:0000313" key="2">
    <source>
        <dbReference type="EMBL" id="MBM9617209.1"/>
    </source>
</evidence>
<dbReference type="EMBL" id="JAFEJA010000001">
    <property type="protein sequence ID" value="MBM9617209.1"/>
    <property type="molecule type" value="Genomic_DNA"/>
</dbReference>
<keyword evidence="1" id="KW-0812">Transmembrane</keyword>
<organism evidence="2 3">
    <name type="scientific">Streptomyces zhihengii</name>
    <dbReference type="NCBI Taxonomy" id="1818004"/>
    <lineage>
        <taxon>Bacteria</taxon>
        <taxon>Bacillati</taxon>
        <taxon>Actinomycetota</taxon>
        <taxon>Actinomycetes</taxon>
        <taxon>Kitasatosporales</taxon>
        <taxon>Streptomycetaceae</taxon>
        <taxon>Streptomyces</taxon>
    </lineage>
</organism>
<gene>
    <name evidence="2" type="ORF">JE024_00395</name>
</gene>
<protein>
    <submittedName>
        <fullName evidence="2">Uncharacterized protein</fullName>
    </submittedName>
</protein>
<keyword evidence="1" id="KW-1133">Transmembrane helix</keyword>
<proteinExistence type="predicted"/>
<dbReference type="RefSeq" id="WP_205371632.1">
    <property type="nucleotide sequence ID" value="NZ_JAFEJA010000001.1"/>
</dbReference>
<keyword evidence="1" id="KW-0472">Membrane</keyword>
<keyword evidence="3" id="KW-1185">Reference proteome</keyword>